<dbReference type="GO" id="GO:0032259">
    <property type="term" value="P:methylation"/>
    <property type="evidence" value="ECO:0007669"/>
    <property type="project" value="UniProtKB-KW"/>
</dbReference>
<feature type="domain" description="DUF4942" evidence="1">
    <location>
        <begin position="96"/>
        <end position="278"/>
    </location>
</feature>
<dbReference type="InterPro" id="IPR029063">
    <property type="entry name" value="SAM-dependent_MTases_sf"/>
</dbReference>
<dbReference type="GO" id="GO:0008168">
    <property type="term" value="F:methyltransferase activity"/>
    <property type="evidence" value="ECO:0007669"/>
    <property type="project" value="UniProtKB-KW"/>
</dbReference>
<dbReference type="RefSeq" id="WP_145400119.1">
    <property type="nucleotide sequence ID" value="NZ_VLKU01000020.1"/>
</dbReference>
<dbReference type="Pfam" id="PF13708">
    <property type="entry name" value="DUF4942"/>
    <property type="match status" value="1"/>
</dbReference>
<dbReference type="AlphaFoldDB" id="A0A562N6P5"/>
<dbReference type="PROSITE" id="PS00092">
    <property type="entry name" value="N6_MTASE"/>
    <property type="match status" value="1"/>
</dbReference>
<evidence type="ECO:0000313" key="3">
    <source>
        <dbReference type="Proteomes" id="UP000316225"/>
    </source>
</evidence>
<organism evidence="2 3">
    <name type="scientific">Paracoccus sulfuroxidans</name>
    <dbReference type="NCBI Taxonomy" id="384678"/>
    <lineage>
        <taxon>Bacteria</taxon>
        <taxon>Pseudomonadati</taxon>
        <taxon>Pseudomonadota</taxon>
        <taxon>Alphaproteobacteria</taxon>
        <taxon>Rhodobacterales</taxon>
        <taxon>Paracoccaceae</taxon>
        <taxon>Paracoccus</taxon>
    </lineage>
</organism>
<dbReference type="Gene3D" id="3.40.50.150">
    <property type="entry name" value="Vaccinia Virus protein VP39"/>
    <property type="match status" value="1"/>
</dbReference>
<sequence>MTHHDRNHPAAAGALTVPANLFEICASRDKALALMEQAAAALKKAYHQSEAAAEIAKAAHGGWHSPRTDRSEQDRTSHLFAGRFDPEASFAAFRSELDSAIWTRMIETTGMSRIMDAKERSLMEEAMRGDVPAATVENITATIQRLMGDADLIFLRGLARAFASLDRRFRSHDGFKIGSRMIFTRVFNDVGSFNYGEIRHTLNDVERAFALLDKMPDNAGELVNHLSRHRAGRFDPHQSEVETTYFRAKCFMNGNCHLWFTRPDLVEAVNKELARFYGATLADAAPDTARPEDYRPTGTAVAKDLSFYPTPAEVVDHLLHDVRITDETRVLEPSAGIGNIAKAALAKGAQVDAVEIHPARADSLVGLGHPRLHVTCANFLKVKPQPVYDLVLMNPPFAGTHWMAHVRHAFDFLKPGGTLRAVLPASAEVNETPAHEKFRRWAQSHARGWRGIWDALPPESFAEVGVRINTVVLTLHRATA</sequence>
<dbReference type="InterPro" id="IPR002052">
    <property type="entry name" value="DNA_methylase_N6_adenine_CS"/>
</dbReference>
<dbReference type="CDD" id="cd02440">
    <property type="entry name" value="AdoMet_MTases"/>
    <property type="match status" value="1"/>
</dbReference>
<proteinExistence type="predicted"/>
<comment type="caution">
    <text evidence="2">The sequence shown here is derived from an EMBL/GenBank/DDBJ whole genome shotgun (WGS) entry which is preliminary data.</text>
</comment>
<evidence type="ECO:0000313" key="2">
    <source>
        <dbReference type="EMBL" id="TWI27784.1"/>
    </source>
</evidence>
<reference evidence="2 3" key="1">
    <citation type="journal article" date="2015" name="Stand. Genomic Sci.">
        <title>Genomic Encyclopedia of Bacterial and Archaeal Type Strains, Phase III: the genomes of soil and plant-associated and newly described type strains.</title>
        <authorList>
            <person name="Whitman W.B."/>
            <person name="Woyke T."/>
            <person name="Klenk H.P."/>
            <person name="Zhou Y."/>
            <person name="Lilburn T.G."/>
            <person name="Beck B.J."/>
            <person name="De Vos P."/>
            <person name="Vandamme P."/>
            <person name="Eisen J.A."/>
            <person name="Garrity G."/>
            <person name="Hugenholtz P."/>
            <person name="Kyrpides N.C."/>
        </authorList>
    </citation>
    <scope>NUCLEOTIDE SEQUENCE [LARGE SCALE GENOMIC DNA]</scope>
    <source>
        <strain evidence="2 3">CGMCC 1.5364</strain>
    </source>
</reference>
<dbReference type="GO" id="GO:0003676">
    <property type="term" value="F:nucleic acid binding"/>
    <property type="evidence" value="ECO:0007669"/>
    <property type="project" value="InterPro"/>
</dbReference>
<keyword evidence="2" id="KW-0489">Methyltransferase</keyword>
<gene>
    <name evidence="2" type="ORF">IQ24_03980</name>
</gene>
<accession>A0A562N6P5</accession>
<keyword evidence="2" id="KW-0808">Transferase</keyword>
<dbReference type="EMBL" id="VLKU01000020">
    <property type="protein sequence ID" value="TWI27784.1"/>
    <property type="molecule type" value="Genomic_DNA"/>
</dbReference>
<dbReference type="InterPro" id="IPR031339">
    <property type="entry name" value="DUF4942"/>
</dbReference>
<dbReference type="OrthoDB" id="270332at2"/>
<evidence type="ECO:0000259" key="1">
    <source>
        <dbReference type="Pfam" id="PF13708"/>
    </source>
</evidence>
<name>A0A562N6P5_9RHOB</name>
<dbReference type="PRINTS" id="PR00507">
    <property type="entry name" value="N12N6MTFRASE"/>
</dbReference>
<dbReference type="Proteomes" id="UP000316225">
    <property type="component" value="Unassembled WGS sequence"/>
</dbReference>
<keyword evidence="3" id="KW-1185">Reference proteome</keyword>
<dbReference type="SUPFAM" id="SSF53335">
    <property type="entry name" value="S-adenosyl-L-methionine-dependent methyltransferases"/>
    <property type="match status" value="1"/>
</dbReference>
<protein>
    <submittedName>
        <fullName evidence="2">Methyltransferase family protein</fullName>
    </submittedName>
</protein>